<dbReference type="SUPFAM" id="SSF51735">
    <property type="entry name" value="NAD(P)-binding Rossmann-fold domains"/>
    <property type="match status" value="1"/>
</dbReference>
<keyword evidence="4" id="KW-1185">Reference proteome</keyword>
<dbReference type="AlphaFoldDB" id="A0A1C3D028"/>
<comment type="similarity">
    <text evidence="1">Belongs to the short-chain dehydrogenases/reductases (SDR) family.</text>
</comment>
<dbReference type="PRINTS" id="PR00081">
    <property type="entry name" value="GDHRDH"/>
</dbReference>
<dbReference type="PRINTS" id="PR00080">
    <property type="entry name" value="SDRFAMILY"/>
</dbReference>
<dbReference type="PANTHER" id="PTHR43639">
    <property type="entry name" value="OXIDOREDUCTASE, SHORT-CHAIN DEHYDROGENASE/REDUCTASE FAMILY (AFU_ORTHOLOGUE AFUA_5G02870)"/>
    <property type="match status" value="1"/>
</dbReference>
<dbReference type="EMBL" id="MBDL01000001">
    <property type="protein sequence ID" value="ODA14381.1"/>
    <property type="molecule type" value="Genomic_DNA"/>
</dbReference>
<evidence type="ECO:0000313" key="3">
    <source>
        <dbReference type="EMBL" id="ODA14381.1"/>
    </source>
</evidence>
<dbReference type="InterPro" id="IPR002347">
    <property type="entry name" value="SDR_fam"/>
</dbReference>
<dbReference type="RefSeq" id="WP_068885522.1">
    <property type="nucleotide sequence ID" value="NZ_CBCRUU010000003.1"/>
</dbReference>
<organism evidence="3 4">
    <name type="scientific">Acinetobacter celticus</name>
    <dbReference type="NCBI Taxonomy" id="1891224"/>
    <lineage>
        <taxon>Bacteria</taxon>
        <taxon>Pseudomonadati</taxon>
        <taxon>Pseudomonadota</taxon>
        <taxon>Gammaproteobacteria</taxon>
        <taxon>Moraxellales</taxon>
        <taxon>Moraxellaceae</taxon>
        <taxon>Acinetobacter</taxon>
    </lineage>
</organism>
<gene>
    <name evidence="3" type="ORF">BBP83_00765</name>
</gene>
<dbReference type="InterPro" id="IPR036291">
    <property type="entry name" value="NAD(P)-bd_dom_sf"/>
</dbReference>
<dbReference type="OrthoDB" id="9804774at2"/>
<comment type="caution">
    <text evidence="3">The sequence shown here is derived from an EMBL/GenBank/DDBJ whole genome shotgun (WGS) entry which is preliminary data.</text>
</comment>
<sequence>MQIRDQIVLVTGGARGLGLAITQTLIAEGARVVVNYLSSKVQAEQLAQQFPNQVFAFQADVTDKAQVEQLFAATKQHFGSAIHSIVNNALIHFEFNGDARPKIEDLTALTMTRQFDGAVLASLNTLQVALDDMKQAHFGRIVNIGTNLVQNPVVPYHDYTAAKAALLAFTRTASQDLGQYGINVNMLSGGLLQTTDASKATPDAVFEIIAASTPLRRVTTPEEFASAIMMFLSPYSRAVTGQNLIVDGGLVKG</sequence>
<evidence type="ECO:0000256" key="1">
    <source>
        <dbReference type="ARBA" id="ARBA00006484"/>
    </source>
</evidence>
<name>A0A1C3D028_9GAMM</name>
<dbReference type="STRING" id="1891224.BBP83_00765"/>
<dbReference type="Pfam" id="PF13561">
    <property type="entry name" value="adh_short_C2"/>
    <property type="match status" value="1"/>
</dbReference>
<reference evidence="3 4" key="1">
    <citation type="submission" date="2016-07" db="EMBL/GenBank/DDBJ databases">
        <title>Acinetobacter sp. ANC 4603.</title>
        <authorList>
            <person name="Radolfova-Krizova L."/>
            <person name="Nemec A."/>
        </authorList>
    </citation>
    <scope>NUCLEOTIDE SEQUENCE [LARGE SCALE GENOMIC DNA]</scope>
    <source>
        <strain evidence="3 4">ANC 4603</strain>
    </source>
</reference>
<evidence type="ECO:0000256" key="2">
    <source>
        <dbReference type="ARBA" id="ARBA00023002"/>
    </source>
</evidence>
<keyword evidence="2" id="KW-0560">Oxidoreductase</keyword>
<dbReference type="GO" id="GO:0016491">
    <property type="term" value="F:oxidoreductase activity"/>
    <property type="evidence" value="ECO:0007669"/>
    <property type="project" value="UniProtKB-KW"/>
</dbReference>
<dbReference type="Gene3D" id="3.40.50.720">
    <property type="entry name" value="NAD(P)-binding Rossmann-like Domain"/>
    <property type="match status" value="1"/>
</dbReference>
<dbReference type="Proteomes" id="UP000186553">
    <property type="component" value="Unassembled WGS sequence"/>
</dbReference>
<evidence type="ECO:0000313" key="4">
    <source>
        <dbReference type="Proteomes" id="UP000186553"/>
    </source>
</evidence>
<dbReference type="NCBIfam" id="NF006393">
    <property type="entry name" value="PRK08642.1"/>
    <property type="match status" value="1"/>
</dbReference>
<protein>
    <submittedName>
        <fullName evidence="3">3-oxoacyl-ACP reductase</fullName>
    </submittedName>
</protein>
<dbReference type="PANTHER" id="PTHR43639:SF1">
    <property type="entry name" value="SHORT-CHAIN DEHYDROGENASE_REDUCTASE FAMILY PROTEIN"/>
    <property type="match status" value="1"/>
</dbReference>
<accession>A0A1C3D028</accession>
<proteinExistence type="inferred from homology"/>